<proteinExistence type="predicted"/>
<sequence length="519" mass="57312">MRVLRKFTIAVSLSIWAAMLAGCSLPLLENRTHSVALTTEQAQDTRLGRAIAAQLSAHAGLTGIDPLVDSRAAFAARVNLARAAQRTLDVQYYIWRNDLTGILLLEELHEAADRGVRVRLLLDDNGIPSSLDEILAALDAHPNIEVRLFNPFAIRRPKATGFLPDFSRLNRRMHNKSFTADSAATIIGGRNIGNEYFGATDGVVFADLDVLAVGPAAADVARDFDRYWASASSYPARQILSPAALDRLDALGQRARKLQWDPAAAAYVDAIRETPDVRELLESTLPFEWARTRMISDDPAKVLNRAPPTTLVLSQLREILGDPERELDLVSPYFVPAETGTRYFTQLASSGTRVRVLTNSLEATDVVAVHSGYARRRVELLNAGVELFELRRSPHNSDSNEESTGVLGSSGSSLHAKTFAVDGKRVFVGSLNFDPRSANLNTELGFVIDSPELARRIESIFSTLGPQLAYFVRLDSNGNLYWLEQRGNAVVRHDTEPHSAWTTRLGVWFFSILPIEWLL</sequence>
<dbReference type="EMBL" id="CADIKM010000050">
    <property type="protein sequence ID" value="CAB3802663.1"/>
    <property type="molecule type" value="Genomic_DNA"/>
</dbReference>
<evidence type="ECO:0000313" key="2">
    <source>
        <dbReference type="EMBL" id="CAB3802663.1"/>
    </source>
</evidence>
<evidence type="ECO:0000313" key="3">
    <source>
        <dbReference type="Proteomes" id="UP000494115"/>
    </source>
</evidence>
<dbReference type="RefSeq" id="WP_175107809.1">
    <property type="nucleotide sequence ID" value="NZ_CADIKM010000050.1"/>
</dbReference>
<dbReference type="Pfam" id="PF13091">
    <property type="entry name" value="PLDc_2"/>
    <property type="match status" value="2"/>
</dbReference>
<feature type="domain" description="PLD phosphodiesterase" evidence="1">
    <location>
        <begin position="410"/>
        <end position="437"/>
    </location>
</feature>
<reference evidence="2 3" key="1">
    <citation type="submission" date="2020-04" db="EMBL/GenBank/DDBJ databases">
        <authorList>
            <person name="De Canck E."/>
        </authorList>
    </citation>
    <scope>NUCLEOTIDE SEQUENCE [LARGE SCALE GENOMIC DNA]</scope>
    <source>
        <strain evidence="2 3">LMG 28138</strain>
    </source>
</reference>
<organism evidence="2 3">
    <name type="scientific">Pararobbsia alpina</name>
    <dbReference type="NCBI Taxonomy" id="621374"/>
    <lineage>
        <taxon>Bacteria</taxon>
        <taxon>Pseudomonadati</taxon>
        <taxon>Pseudomonadota</taxon>
        <taxon>Betaproteobacteria</taxon>
        <taxon>Burkholderiales</taxon>
        <taxon>Burkholderiaceae</taxon>
        <taxon>Pararobbsia</taxon>
    </lineage>
</organism>
<evidence type="ECO:0000259" key="1">
    <source>
        <dbReference type="PROSITE" id="PS50035"/>
    </source>
</evidence>
<dbReference type="GO" id="GO:0032049">
    <property type="term" value="P:cardiolipin biosynthetic process"/>
    <property type="evidence" value="ECO:0007669"/>
    <property type="project" value="UniProtKB-ARBA"/>
</dbReference>
<dbReference type="EC" id="2.7.8.-" evidence="2"/>
<dbReference type="Proteomes" id="UP000494115">
    <property type="component" value="Unassembled WGS sequence"/>
</dbReference>
<dbReference type="GO" id="GO:0030572">
    <property type="term" value="F:phosphatidyltransferase activity"/>
    <property type="evidence" value="ECO:0007669"/>
    <property type="project" value="UniProtKB-ARBA"/>
</dbReference>
<dbReference type="InterPro" id="IPR025202">
    <property type="entry name" value="PLD-like_dom"/>
</dbReference>
<gene>
    <name evidence="2" type="primary">clsC_2</name>
    <name evidence="2" type="ORF">LMG28138_05226</name>
</gene>
<dbReference type="SUPFAM" id="SSF56024">
    <property type="entry name" value="Phospholipase D/nuclease"/>
    <property type="match status" value="2"/>
</dbReference>
<keyword evidence="2" id="KW-0808">Transferase</keyword>
<feature type="domain" description="PLD phosphodiesterase" evidence="1">
    <location>
        <begin position="169"/>
        <end position="196"/>
    </location>
</feature>
<dbReference type="CDD" id="cd09111">
    <property type="entry name" value="PLDc_ymdC_like_1"/>
    <property type="match status" value="1"/>
</dbReference>
<dbReference type="SMART" id="SM00155">
    <property type="entry name" value="PLDc"/>
    <property type="match status" value="2"/>
</dbReference>
<dbReference type="PANTHER" id="PTHR21248:SF12">
    <property type="entry name" value="CARDIOLIPIN SYNTHASE C"/>
    <property type="match status" value="1"/>
</dbReference>
<dbReference type="PROSITE" id="PS51257">
    <property type="entry name" value="PROKAR_LIPOPROTEIN"/>
    <property type="match status" value="1"/>
</dbReference>
<accession>A0A6S7C731</accession>
<dbReference type="InterPro" id="IPR001736">
    <property type="entry name" value="PLipase_D/transphosphatidylase"/>
</dbReference>
<dbReference type="AlphaFoldDB" id="A0A6S7C731"/>
<protein>
    <submittedName>
        <fullName evidence="2">Cardiolipin synthase C</fullName>
        <ecNumber evidence="2">2.7.8.-</ecNumber>
    </submittedName>
</protein>
<dbReference type="CDD" id="cd09113">
    <property type="entry name" value="PLDc_ymdC_like_2"/>
    <property type="match status" value="1"/>
</dbReference>
<dbReference type="Gene3D" id="3.30.870.10">
    <property type="entry name" value="Endonuclease Chain A"/>
    <property type="match status" value="2"/>
</dbReference>
<dbReference type="PANTHER" id="PTHR21248">
    <property type="entry name" value="CARDIOLIPIN SYNTHASE"/>
    <property type="match status" value="1"/>
</dbReference>
<keyword evidence="3" id="KW-1185">Reference proteome</keyword>
<dbReference type="PROSITE" id="PS50035">
    <property type="entry name" value="PLD"/>
    <property type="match status" value="2"/>
</dbReference>
<name>A0A6S7C731_9BURK</name>